<protein>
    <submittedName>
        <fullName evidence="1">Uncharacterized protein</fullName>
    </submittedName>
</protein>
<dbReference type="AlphaFoldDB" id="A0A1D7Y2W2"/>
<reference evidence="2" key="1">
    <citation type="submission" date="2016-09" db="EMBL/GenBank/DDBJ databases">
        <title>Streptomyces puniciscabiei strain:TW1S1 Genome sequencing and assembly.</title>
        <authorList>
            <person name="Kim M.-K."/>
            <person name="Kim S.B."/>
        </authorList>
    </citation>
    <scope>NUCLEOTIDE SEQUENCE [LARGE SCALE GENOMIC DNA]</scope>
    <source>
        <strain evidence="2">TW1S1</strain>
    </source>
</reference>
<dbReference type="KEGG" id="spun:BFF78_01300"/>
<organism evidence="1 2">
    <name type="scientific">Streptomyces fodineus</name>
    <dbReference type="NCBI Taxonomy" id="1904616"/>
    <lineage>
        <taxon>Bacteria</taxon>
        <taxon>Bacillati</taxon>
        <taxon>Actinomycetota</taxon>
        <taxon>Actinomycetes</taxon>
        <taxon>Kitasatosporales</taxon>
        <taxon>Streptomycetaceae</taxon>
        <taxon>Streptomyces</taxon>
    </lineage>
</organism>
<keyword evidence="2" id="KW-1185">Reference proteome</keyword>
<gene>
    <name evidence="1" type="ORF">BFF78_01300</name>
</gene>
<accession>A0A1D7Y2W2</accession>
<proteinExistence type="predicted"/>
<dbReference type="Proteomes" id="UP000094960">
    <property type="component" value="Chromosome"/>
</dbReference>
<dbReference type="EMBL" id="CP017248">
    <property type="protein sequence ID" value="AOR29896.1"/>
    <property type="molecule type" value="Genomic_DNA"/>
</dbReference>
<sequence>MTVKGPTGLDETDRMLDELEAETGLSWRSSAVDEGKVLTGGIVEIVLVAAVGKATEMTVSAAVDAVKRVVEHWRGERLDPPETLVATQSVPDLAAEPTTEGLDG</sequence>
<evidence type="ECO:0000313" key="2">
    <source>
        <dbReference type="Proteomes" id="UP000094960"/>
    </source>
</evidence>
<name>A0A1D7Y2W2_9ACTN</name>
<evidence type="ECO:0000313" key="1">
    <source>
        <dbReference type="EMBL" id="AOR29896.1"/>
    </source>
</evidence>